<evidence type="ECO:0000256" key="2">
    <source>
        <dbReference type="ARBA" id="ARBA00023125"/>
    </source>
</evidence>
<dbReference type="PANTHER" id="PTHR30204">
    <property type="entry name" value="REDOX-CYCLING DRUG-SENSING TRANSCRIPTIONAL ACTIVATOR SOXR"/>
    <property type="match status" value="1"/>
</dbReference>
<proteinExistence type="predicted"/>
<dbReference type="SUPFAM" id="SSF46955">
    <property type="entry name" value="Putative DNA-binding domain"/>
    <property type="match status" value="1"/>
</dbReference>
<evidence type="ECO:0000313" key="6">
    <source>
        <dbReference type="EMBL" id="BAS29178.1"/>
    </source>
</evidence>
<dbReference type="PRINTS" id="PR00040">
    <property type="entry name" value="HTHMERR"/>
</dbReference>
<reference evidence="7" key="1">
    <citation type="submission" date="2015-07" db="EMBL/GenBank/DDBJ databases">
        <title>Complete genome sequence and phylogenetic analysis of Limnochorda pilosa.</title>
        <authorList>
            <person name="Watanabe M."/>
            <person name="Kojima H."/>
            <person name="Fukui M."/>
        </authorList>
    </citation>
    <scope>NUCLEOTIDE SEQUENCE [LARGE SCALE GENOMIC DNA]</scope>
    <source>
        <strain evidence="7">HC45</strain>
    </source>
</reference>
<keyword evidence="3" id="KW-0804">Transcription</keyword>
<dbReference type="RefSeq" id="WP_068140603.1">
    <property type="nucleotide sequence ID" value="NZ_AP014924.1"/>
</dbReference>
<keyword evidence="7" id="KW-1185">Reference proteome</keyword>
<dbReference type="PANTHER" id="PTHR30204:SF94">
    <property type="entry name" value="HEAVY METAL-DEPENDENT TRANSCRIPTIONAL REGULATOR HI_0293-RELATED"/>
    <property type="match status" value="1"/>
</dbReference>
<evidence type="ECO:0000313" key="7">
    <source>
        <dbReference type="Proteomes" id="UP000065807"/>
    </source>
</evidence>
<dbReference type="STRING" id="1555112.LIP_3366"/>
<dbReference type="GO" id="GO:0003677">
    <property type="term" value="F:DNA binding"/>
    <property type="evidence" value="ECO:0007669"/>
    <property type="project" value="UniProtKB-KW"/>
</dbReference>
<keyword evidence="2" id="KW-0238">DNA-binding</keyword>
<protein>
    <submittedName>
        <fullName evidence="6">MerR family transcriptional regulator</fullName>
    </submittedName>
</protein>
<evidence type="ECO:0000256" key="3">
    <source>
        <dbReference type="ARBA" id="ARBA00023163"/>
    </source>
</evidence>
<dbReference type="KEGG" id="lpil:LIP_3366"/>
<dbReference type="EMBL" id="AP014924">
    <property type="protein sequence ID" value="BAS29178.1"/>
    <property type="molecule type" value="Genomic_DNA"/>
</dbReference>
<accession>A0A0K2SPY6</accession>
<reference evidence="7" key="2">
    <citation type="journal article" date="2016" name="Int. J. Syst. Evol. Microbiol.">
        <title>Complete genome sequence and cell structure of Limnochorda pilosa, a Gram-negative spore-former within the phylum Firmicutes.</title>
        <authorList>
            <person name="Watanabe M."/>
            <person name="Kojima H."/>
            <person name="Fukui M."/>
        </authorList>
    </citation>
    <scope>NUCLEOTIDE SEQUENCE [LARGE SCALE GENOMIC DNA]</scope>
    <source>
        <strain evidence="7">HC45</strain>
    </source>
</reference>
<dbReference type="Gene3D" id="1.10.1660.10">
    <property type="match status" value="1"/>
</dbReference>
<name>A0A0K2SPY6_LIMPI</name>
<feature type="domain" description="HTH merR-type" evidence="5">
    <location>
        <begin position="4"/>
        <end position="73"/>
    </location>
</feature>
<evidence type="ECO:0000259" key="5">
    <source>
        <dbReference type="PROSITE" id="PS50937"/>
    </source>
</evidence>
<dbReference type="InterPro" id="IPR000551">
    <property type="entry name" value="MerR-type_HTH_dom"/>
</dbReference>
<dbReference type="AlphaFoldDB" id="A0A0K2SPY6"/>
<evidence type="ECO:0000256" key="1">
    <source>
        <dbReference type="ARBA" id="ARBA00023015"/>
    </source>
</evidence>
<feature type="region of interest" description="Disordered" evidence="4">
    <location>
        <begin position="147"/>
        <end position="174"/>
    </location>
</feature>
<dbReference type="OrthoDB" id="9811174at2"/>
<evidence type="ECO:0000256" key="4">
    <source>
        <dbReference type="SAM" id="MobiDB-lite"/>
    </source>
</evidence>
<dbReference type="Pfam" id="PF13411">
    <property type="entry name" value="MerR_1"/>
    <property type="match status" value="1"/>
</dbReference>
<dbReference type="Proteomes" id="UP000065807">
    <property type="component" value="Chromosome"/>
</dbReference>
<organism evidence="6 7">
    <name type="scientific">Limnochorda pilosa</name>
    <dbReference type="NCBI Taxonomy" id="1555112"/>
    <lineage>
        <taxon>Bacteria</taxon>
        <taxon>Bacillati</taxon>
        <taxon>Bacillota</taxon>
        <taxon>Limnochordia</taxon>
        <taxon>Limnochordales</taxon>
        <taxon>Limnochordaceae</taxon>
        <taxon>Limnochorda</taxon>
    </lineage>
</organism>
<gene>
    <name evidence="6" type="ORF">LIP_3366</name>
</gene>
<dbReference type="InterPro" id="IPR009061">
    <property type="entry name" value="DNA-bd_dom_put_sf"/>
</dbReference>
<dbReference type="SMART" id="SM00422">
    <property type="entry name" value="HTH_MERR"/>
    <property type="match status" value="1"/>
</dbReference>
<dbReference type="GO" id="GO:0003700">
    <property type="term" value="F:DNA-binding transcription factor activity"/>
    <property type="evidence" value="ECO:0007669"/>
    <property type="project" value="InterPro"/>
</dbReference>
<keyword evidence="1" id="KW-0805">Transcription regulation</keyword>
<dbReference type="InterPro" id="IPR047057">
    <property type="entry name" value="MerR_fam"/>
</dbReference>
<sequence length="174" mass="19629">MEDALSIGELARRTSIDPRTIRYYEKAGILPTPRRLENGYRAYSPEDVDRLRFVAGARRLDFSLAEIAEILALRDRGEAPCDRVLQAMEEKAREVALRIRQLRALETHLAELRAAARELPVRRPEEGPCICRLVEGVPGRSSIRLHTTGGGFMERSAPDAGQDAQRPGTERIRR</sequence>
<dbReference type="PROSITE" id="PS50937">
    <property type="entry name" value="HTH_MERR_2"/>
    <property type="match status" value="1"/>
</dbReference>